<sequence>MISFGTNIRSKEVMKNLTLQQLVNYLQTDTSLRQQCNQLKEILHLDAEKYRNQKCFLPYFLGAEFQGNLRNTQNFICIQYFMLDLDHLSQAGLEVTLLKQKLAMVPELMLGYVSPSGDGLKLLFKLGQKITNSKYFSDFYTLFARHFFQTHRLENVGDMKTKDVSRVSFAAYDPDLYFNPNAMTVNPEKILPMEMWQAPTLEVDEQPTDETTVVEVDADTMAKIRAKLNPNFKKPSKEKKYFVPEALEQAEIGLAKRLQHFGIKLGEVRPINYGKKFLFELGIKFAELNVFYGKNGFSVVISPKRGHDAELSQIVEQLMWEHLYQVPQHQTPNKPVMRVIRNEEAS</sequence>
<evidence type="ECO:0000259" key="1">
    <source>
        <dbReference type="Pfam" id="PF08800"/>
    </source>
</evidence>
<keyword evidence="2" id="KW-0614">Plasmid</keyword>
<dbReference type="Pfam" id="PF08800">
    <property type="entry name" value="BT4734-like_N"/>
    <property type="match status" value="1"/>
</dbReference>
<evidence type="ECO:0000313" key="2">
    <source>
        <dbReference type="EMBL" id="BDD02067.1"/>
    </source>
</evidence>
<accession>A0ABM7VM33</accession>
<dbReference type="EMBL" id="AP025298">
    <property type="protein sequence ID" value="BDD02067.1"/>
    <property type="molecule type" value="Genomic_DNA"/>
</dbReference>
<geneLocation type="plasmid" evidence="2 3">
    <name>pPP6</name>
</geneLocation>
<protein>
    <recommendedName>
        <fullName evidence="1">BT4734-like N-terminal domain-containing protein</fullName>
    </recommendedName>
</protein>
<gene>
    <name evidence="2" type="ORF">PEPS_43470</name>
</gene>
<proteinExistence type="predicted"/>
<dbReference type="RefSeq" id="WP_338399360.1">
    <property type="nucleotide sequence ID" value="NZ_AP025298.1"/>
</dbReference>
<dbReference type="Proteomes" id="UP001354989">
    <property type="component" value="Plasmid pPP6"/>
</dbReference>
<dbReference type="NCBIfam" id="NF040562">
    <property type="entry name" value="PrimPol_Db"/>
    <property type="match status" value="1"/>
</dbReference>
<reference evidence="2 3" key="1">
    <citation type="submission" date="2021-12" db="EMBL/GenBank/DDBJ databases">
        <title>Genome sequencing of bacteria with rrn-lacking chromosome and rrn-plasmid.</title>
        <authorList>
            <person name="Anda M."/>
            <person name="Iwasaki W."/>
        </authorList>
    </citation>
    <scope>NUCLEOTIDE SEQUENCE [LARGE SCALE GENOMIC DNA]</scope>
    <source>
        <strain evidence="2 3">NBRC 101262</strain>
        <plasmid evidence="2 3">pPP6</plasmid>
    </source>
</reference>
<name>A0ABM7VM33_9BACT</name>
<evidence type="ECO:0000313" key="3">
    <source>
        <dbReference type="Proteomes" id="UP001354989"/>
    </source>
</evidence>
<feature type="domain" description="BT4734-like N-terminal" evidence="1">
    <location>
        <begin position="63"/>
        <end position="178"/>
    </location>
</feature>
<dbReference type="InterPro" id="IPR014907">
    <property type="entry name" value="BT4734-like_N"/>
</dbReference>
<keyword evidence="3" id="KW-1185">Reference proteome</keyword>
<organism evidence="2 3">
    <name type="scientific">Persicobacter psychrovividus</name>
    <dbReference type="NCBI Taxonomy" id="387638"/>
    <lineage>
        <taxon>Bacteria</taxon>
        <taxon>Pseudomonadati</taxon>
        <taxon>Bacteroidota</taxon>
        <taxon>Cytophagia</taxon>
        <taxon>Cytophagales</taxon>
        <taxon>Persicobacteraceae</taxon>
        <taxon>Persicobacter</taxon>
    </lineage>
</organism>